<keyword evidence="13" id="KW-1185">Reference proteome</keyword>
<dbReference type="InterPro" id="IPR042264">
    <property type="entry name" value="DPH1/DPH2_2"/>
</dbReference>
<evidence type="ECO:0000313" key="12">
    <source>
        <dbReference type="EMBL" id="QLH83879.1"/>
    </source>
</evidence>
<dbReference type="Proteomes" id="UP000509346">
    <property type="component" value="Chromosome"/>
</dbReference>
<dbReference type="GO" id="GO:0017183">
    <property type="term" value="P:protein histidyl modification to diphthamide"/>
    <property type="evidence" value="ECO:0007669"/>
    <property type="project" value="UniProtKB-UniRule"/>
</dbReference>
<evidence type="ECO:0000256" key="3">
    <source>
        <dbReference type="ARBA" id="ARBA00012221"/>
    </source>
</evidence>
<dbReference type="Pfam" id="PF01866">
    <property type="entry name" value="Diphthamide_syn"/>
    <property type="match status" value="1"/>
</dbReference>
<keyword evidence="8 10" id="KW-0411">Iron-sulfur</keyword>
<dbReference type="NCBIfam" id="TIGR03682">
    <property type="entry name" value="arCOG04112"/>
    <property type="match status" value="1"/>
</dbReference>
<keyword evidence="10" id="KW-0004">4Fe-4S</keyword>
<dbReference type="InterPro" id="IPR042263">
    <property type="entry name" value="DPH1/DPH2_1"/>
</dbReference>
<dbReference type="InterPro" id="IPR022428">
    <property type="entry name" value="Dph2_arc"/>
</dbReference>
<dbReference type="OrthoDB" id="314at2157"/>
<keyword evidence="5 10" id="KW-0949">S-adenosyl-L-methionine</keyword>
<dbReference type="Gene3D" id="3.40.50.11860">
    <property type="entry name" value="Diphthamide synthesis DPH1/DPH2 domain 3"/>
    <property type="match status" value="1"/>
</dbReference>
<comment type="similarity">
    <text evidence="10">Belongs to the DPH1/DPH2 family.</text>
</comment>
<reference evidence="12 13" key="1">
    <citation type="submission" date="2020-07" db="EMBL/GenBank/DDBJ databases">
        <title>Halosimplex litoreum sp. nov. and Halosimplex rubrum sp. nov., isolated from different salt environments.</title>
        <authorList>
            <person name="Cui H."/>
        </authorList>
    </citation>
    <scope>NUCLEOTIDE SEQUENCE [LARGE SCALE GENOMIC DNA]</scope>
    <source>
        <strain evidence="12 13">R2</strain>
    </source>
</reference>
<evidence type="ECO:0000256" key="1">
    <source>
        <dbReference type="ARBA" id="ARBA00001966"/>
    </source>
</evidence>
<dbReference type="KEGG" id="hpel:HZS54_20585"/>
<name>A0A7D5PGG0_9EURY</name>
<dbReference type="NCBIfam" id="TIGR00322">
    <property type="entry name" value="diphth2_R"/>
    <property type="match status" value="1"/>
</dbReference>
<dbReference type="UniPathway" id="UPA00559"/>
<evidence type="ECO:0000256" key="8">
    <source>
        <dbReference type="ARBA" id="ARBA00023014"/>
    </source>
</evidence>
<evidence type="ECO:0000256" key="2">
    <source>
        <dbReference type="ARBA" id="ARBA00005156"/>
    </source>
</evidence>
<evidence type="ECO:0000256" key="6">
    <source>
        <dbReference type="ARBA" id="ARBA00022723"/>
    </source>
</evidence>
<dbReference type="EC" id="2.5.1.108" evidence="3 10"/>
<sequence length="357" mass="40279">MSQDSRGEADDAPRTEGDLTKTGMSLRHDREWDYELDRIVDAVEERGAETVGLQFPEGLKRRGPRVADDLRSELPDDVSVMMSGQPCYGACDLDTYLMRRTDVFVHFGHSPMKESDKIIYVPLFSNVDVFPIMERAADEQLSPAEEDPDVGLVTTAQHMNKFDEMRSWLEERGYTVHTRKGDDRLTHEGQVLGCNYASADVDADQMLYVGGGKFHPLGLAMEHPDKKVVIADPVNNAVSVADTEKFMKQRYGAVHRAMDAEEWGVIFCTKIGQGRWDQAQEIVENNENAYLITMDEVTPDRLTNFGLDAYVNTGCPRITTDDGPQFKQPMLTPQEYRIAIGEEPLEDLAFDTFHGTW</sequence>
<dbReference type="GO" id="GO:0051539">
    <property type="term" value="F:4 iron, 4 sulfur cluster binding"/>
    <property type="evidence" value="ECO:0007669"/>
    <property type="project" value="UniProtKB-UniRule"/>
</dbReference>
<protein>
    <recommendedName>
        <fullName evidence="3 10">2-(3-amino-3-carboxypropyl)histidine synthase</fullName>
        <ecNumber evidence="3 10">2.5.1.108</ecNumber>
    </recommendedName>
</protein>
<comment type="pathway">
    <text evidence="2 10">Protein modification; peptidyl-diphthamide biosynthesis.</text>
</comment>
<comment type="function">
    <text evidence="10">Catalyzes the first step of diphthamide biosynthesis, i.e. the transfer of the 3-amino-3-carboxypropyl group from S-adenosyl-L-methionine (SAM) to the C2 position of the imidazole ring of the target histidine residue in translation elongation factor 2 (EF-2).</text>
</comment>
<evidence type="ECO:0000256" key="7">
    <source>
        <dbReference type="ARBA" id="ARBA00023004"/>
    </source>
</evidence>
<dbReference type="SFLD" id="SFLDS00032">
    <property type="entry name" value="Radical_SAM_3-amino-3-carboxyp"/>
    <property type="match status" value="1"/>
</dbReference>
<dbReference type="EMBL" id="CP058909">
    <property type="protein sequence ID" value="QLH83879.1"/>
    <property type="molecule type" value="Genomic_DNA"/>
</dbReference>
<dbReference type="InterPro" id="IPR016435">
    <property type="entry name" value="DPH1/DPH2"/>
</dbReference>
<dbReference type="RefSeq" id="WP_179918946.1">
    <property type="nucleotide sequence ID" value="NZ_CP058909.1"/>
</dbReference>
<dbReference type="AlphaFoldDB" id="A0A7D5PGG0"/>
<dbReference type="PIRSF" id="PIRSF004967">
    <property type="entry name" value="DPH1"/>
    <property type="match status" value="1"/>
</dbReference>
<comment type="cofactor">
    <cofactor evidence="1 10">
        <name>[4Fe-4S] cluster</name>
        <dbReference type="ChEBI" id="CHEBI:49883"/>
    </cofactor>
</comment>
<dbReference type="GO" id="GO:0046872">
    <property type="term" value="F:metal ion binding"/>
    <property type="evidence" value="ECO:0007669"/>
    <property type="project" value="UniProtKB-KW"/>
</dbReference>
<comment type="catalytic activity">
    <reaction evidence="9 10">
        <text>L-histidyl-[translation elongation factor 2] + S-adenosyl-L-methionine = 2-[(3S)-amino-3-carboxypropyl]-L-histidyl-[translation elongation factor 2] + S-methyl-5'-thioadenosine + H(+)</text>
        <dbReference type="Rhea" id="RHEA:36783"/>
        <dbReference type="Rhea" id="RHEA-COMP:9748"/>
        <dbReference type="Rhea" id="RHEA-COMP:9749"/>
        <dbReference type="ChEBI" id="CHEBI:15378"/>
        <dbReference type="ChEBI" id="CHEBI:17509"/>
        <dbReference type="ChEBI" id="CHEBI:29979"/>
        <dbReference type="ChEBI" id="CHEBI:59789"/>
        <dbReference type="ChEBI" id="CHEBI:73995"/>
        <dbReference type="EC" id="2.5.1.108"/>
    </reaction>
</comment>
<evidence type="ECO:0000256" key="11">
    <source>
        <dbReference type="SAM" id="MobiDB-lite"/>
    </source>
</evidence>
<evidence type="ECO:0000256" key="10">
    <source>
        <dbReference type="PIRNR" id="PIRNR004967"/>
    </source>
</evidence>
<keyword evidence="6 10" id="KW-0479">Metal-binding</keyword>
<keyword evidence="7 10" id="KW-0408">Iron</keyword>
<evidence type="ECO:0000313" key="13">
    <source>
        <dbReference type="Proteomes" id="UP000509346"/>
    </source>
</evidence>
<organism evidence="12 13">
    <name type="scientific">Halosimplex pelagicum</name>
    <dbReference type="NCBI Taxonomy" id="869886"/>
    <lineage>
        <taxon>Archaea</taxon>
        <taxon>Methanobacteriati</taxon>
        <taxon>Methanobacteriota</taxon>
        <taxon>Stenosarchaea group</taxon>
        <taxon>Halobacteria</taxon>
        <taxon>Halobacteriales</taxon>
        <taxon>Haloarculaceae</taxon>
        <taxon>Halosimplex</taxon>
    </lineage>
</organism>
<evidence type="ECO:0000256" key="5">
    <source>
        <dbReference type="ARBA" id="ARBA00022691"/>
    </source>
</evidence>
<accession>A0A7D5PGG0</accession>
<dbReference type="InterPro" id="IPR042265">
    <property type="entry name" value="DPH1/DPH2_3"/>
</dbReference>
<keyword evidence="4 10" id="KW-0808">Transferase</keyword>
<dbReference type="SFLD" id="SFLDG01121">
    <property type="entry name" value="Diphthamide_biosynthesis"/>
    <property type="match status" value="1"/>
</dbReference>
<feature type="compositionally biased region" description="Basic and acidic residues" evidence="11">
    <location>
        <begin position="1"/>
        <end position="19"/>
    </location>
</feature>
<proteinExistence type="inferred from homology"/>
<evidence type="ECO:0000256" key="9">
    <source>
        <dbReference type="ARBA" id="ARBA00048403"/>
    </source>
</evidence>
<dbReference type="GeneID" id="56085040"/>
<feature type="region of interest" description="Disordered" evidence="11">
    <location>
        <begin position="1"/>
        <end position="24"/>
    </location>
</feature>
<dbReference type="PANTHER" id="PTHR10762:SF1">
    <property type="entry name" value="2-(3-AMINO-3-CARBOXYPROPYL)HISTIDINE SYNTHASE SUBUNIT 1"/>
    <property type="match status" value="1"/>
</dbReference>
<dbReference type="PANTHER" id="PTHR10762">
    <property type="entry name" value="DIPHTHAMIDE BIOSYNTHESIS PROTEIN"/>
    <property type="match status" value="1"/>
</dbReference>
<dbReference type="GO" id="GO:0090560">
    <property type="term" value="F:2-(3-amino-3-carboxypropyl)histidine synthase activity"/>
    <property type="evidence" value="ECO:0007669"/>
    <property type="project" value="UniProtKB-UniRule"/>
</dbReference>
<dbReference type="Gene3D" id="3.40.50.11840">
    <property type="entry name" value="Diphthamide synthesis DPH1/DPH2 domain 1"/>
    <property type="match status" value="1"/>
</dbReference>
<evidence type="ECO:0000256" key="4">
    <source>
        <dbReference type="ARBA" id="ARBA00022679"/>
    </source>
</evidence>
<gene>
    <name evidence="12" type="primary">dph2</name>
    <name evidence="12" type="ORF">HZS54_20585</name>
</gene>
<dbReference type="Gene3D" id="3.40.50.11850">
    <property type="entry name" value="Diphthamide synthesis DPH1/DPH2 domain 2"/>
    <property type="match status" value="1"/>
</dbReference>
<dbReference type="InterPro" id="IPR035435">
    <property type="entry name" value="DPH1/DPH2_euk_archaea"/>
</dbReference>